<dbReference type="AlphaFoldDB" id="A0AAV7UY57"/>
<evidence type="ECO:0000256" key="1">
    <source>
        <dbReference type="SAM" id="MobiDB-lite"/>
    </source>
</evidence>
<evidence type="ECO:0000313" key="3">
    <source>
        <dbReference type="Proteomes" id="UP001066276"/>
    </source>
</evidence>
<feature type="region of interest" description="Disordered" evidence="1">
    <location>
        <begin position="78"/>
        <end position="108"/>
    </location>
</feature>
<sequence>MDVGWILCSYLLLPDCPGELPGVGPHRCTFYLPFKTRVFPAALRSWPLFAPIELGSLEHLAHIIWVLSLDWGQNGRGDPKQKQLSFDTTKTPRRQHADDAADHGPTSNAACDLPLDGAAIIMAELKAGFKTINSRFDSLTMQLHRMNERRHATQLGAAECDIL</sequence>
<proteinExistence type="predicted"/>
<gene>
    <name evidence="2" type="ORF">NDU88_003327</name>
</gene>
<accession>A0AAV7UY57</accession>
<protein>
    <submittedName>
        <fullName evidence="2">Uncharacterized protein</fullName>
    </submittedName>
</protein>
<organism evidence="2 3">
    <name type="scientific">Pleurodeles waltl</name>
    <name type="common">Iberian ribbed newt</name>
    <dbReference type="NCBI Taxonomy" id="8319"/>
    <lineage>
        <taxon>Eukaryota</taxon>
        <taxon>Metazoa</taxon>
        <taxon>Chordata</taxon>
        <taxon>Craniata</taxon>
        <taxon>Vertebrata</taxon>
        <taxon>Euteleostomi</taxon>
        <taxon>Amphibia</taxon>
        <taxon>Batrachia</taxon>
        <taxon>Caudata</taxon>
        <taxon>Salamandroidea</taxon>
        <taxon>Salamandridae</taxon>
        <taxon>Pleurodelinae</taxon>
        <taxon>Pleurodeles</taxon>
    </lineage>
</organism>
<keyword evidence="3" id="KW-1185">Reference proteome</keyword>
<name>A0AAV7UY57_PLEWA</name>
<reference evidence="2" key="1">
    <citation type="journal article" date="2022" name="bioRxiv">
        <title>Sequencing and chromosome-scale assembly of the giantPleurodeles waltlgenome.</title>
        <authorList>
            <person name="Brown T."/>
            <person name="Elewa A."/>
            <person name="Iarovenko S."/>
            <person name="Subramanian E."/>
            <person name="Araus A.J."/>
            <person name="Petzold A."/>
            <person name="Susuki M."/>
            <person name="Suzuki K.-i.T."/>
            <person name="Hayashi T."/>
            <person name="Toyoda A."/>
            <person name="Oliveira C."/>
            <person name="Osipova E."/>
            <person name="Leigh N.D."/>
            <person name="Simon A."/>
            <person name="Yun M.H."/>
        </authorList>
    </citation>
    <scope>NUCLEOTIDE SEQUENCE</scope>
    <source>
        <strain evidence="2">20211129_DDA</strain>
        <tissue evidence="2">Liver</tissue>
    </source>
</reference>
<dbReference type="Proteomes" id="UP001066276">
    <property type="component" value="Chromosome 2_2"/>
</dbReference>
<evidence type="ECO:0000313" key="2">
    <source>
        <dbReference type="EMBL" id="KAJ1194032.1"/>
    </source>
</evidence>
<comment type="caution">
    <text evidence="2">The sequence shown here is derived from an EMBL/GenBank/DDBJ whole genome shotgun (WGS) entry which is preliminary data.</text>
</comment>
<dbReference type="EMBL" id="JANPWB010000004">
    <property type="protein sequence ID" value="KAJ1194032.1"/>
    <property type="molecule type" value="Genomic_DNA"/>
</dbReference>